<keyword evidence="2" id="KW-1185">Reference proteome</keyword>
<protein>
    <recommendedName>
        <fullName evidence="3">Primase C-terminal 1 domain-containing protein</fullName>
    </recommendedName>
</protein>
<dbReference type="EMBL" id="CP134052">
    <property type="protein sequence ID" value="WNC17869.1"/>
    <property type="molecule type" value="Genomic_DNA"/>
</dbReference>
<dbReference type="Proteomes" id="UP001256827">
    <property type="component" value="Plasmid pBbsI"/>
</dbReference>
<name>A0ABY9TD80_BREBE</name>
<evidence type="ECO:0000313" key="1">
    <source>
        <dbReference type="EMBL" id="WNC17869.1"/>
    </source>
</evidence>
<reference evidence="1 2" key="1">
    <citation type="submission" date="2023-09" db="EMBL/GenBank/DDBJ databases">
        <title>Complete Genome and Methylome dissection of Bacillus brevis NEB573 original source of BbsI restriction endonuclease.</title>
        <authorList>
            <person name="Fomenkov A."/>
            <person name="Roberts R.D."/>
        </authorList>
    </citation>
    <scope>NUCLEOTIDE SEQUENCE [LARGE SCALE GENOMIC DNA]</scope>
    <source>
        <strain evidence="1 2">NEB573</strain>
        <plasmid evidence="1 2">pBbsI</plasmid>
    </source>
</reference>
<organism evidence="1 2">
    <name type="scientific">Brevibacillus brevis</name>
    <name type="common">Bacillus brevis</name>
    <dbReference type="NCBI Taxonomy" id="1393"/>
    <lineage>
        <taxon>Bacteria</taxon>
        <taxon>Bacillati</taxon>
        <taxon>Bacillota</taxon>
        <taxon>Bacilli</taxon>
        <taxon>Bacillales</taxon>
        <taxon>Paenibacillaceae</taxon>
        <taxon>Brevibacillus</taxon>
    </lineage>
</organism>
<sequence length="508" mass="57934">MLADPIHTIYENTMQIRAKASWDRTKSLSKEEKRDFGYIFFAPDKESFQRGVCLRSYATLDYYFNKVRFVHRDPFDAPFITFNSFAFFGKRTVDTLRFLNAVSIEIDNPDATLADIAHLCEMYDLPLPNLVIKSPNGFHLHWLIERVRAFRPAIDSYKLISEALKKTFAWIMADAAGPERYWRMPTDENTIRFIDEKYTLDELKEWAMNCLDQSEMASYTASPKVKGKPVVKGILEDPAIKELLNGVPYDHDIRNYACYTLALIMASSTGMSDEEILSYLKETWNPKNERPIAFPELKRTVRSAIRGVRSGRIKGAKEKWINHILKVMGSNKRFRYVKRSKYTGETSYTKRSELMQQIIRHIEAQGGSIFTSQRRLAQELGACFKSVQMTLQQMSEEGIADITTVKGRNGGTEIRLRADVQEVDYLQEAAAAAEVIPMPSNDPETEVKHIIAATPERVSIGDLQQKSSLEPNVFLHTLMSLLNRGTVRMLEPARDGTARFTLGPPAGK</sequence>
<dbReference type="RefSeq" id="WP_310774673.1">
    <property type="nucleotide sequence ID" value="NZ_CP134052.1"/>
</dbReference>
<evidence type="ECO:0008006" key="3">
    <source>
        <dbReference type="Google" id="ProtNLM"/>
    </source>
</evidence>
<keyword evidence="1" id="KW-0614">Plasmid</keyword>
<proteinExistence type="predicted"/>
<geneLocation type="plasmid" evidence="1 2">
    <name>pBbsI</name>
</geneLocation>
<gene>
    <name evidence="1" type="ORF">RGB73_30335</name>
</gene>
<accession>A0ABY9TD80</accession>
<evidence type="ECO:0000313" key="2">
    <source>
        <dbReference type="Proteomes" id="UP001256827"/>
    </source>
</evidence>